<dbReference type="InterPro" id="IPR004089">
    <property type="entry name" value="MCPsignal_dom"/>
</dbReference>
<evidence type="ECO:0000256" key="1">
    <source>
        <dbReference type="ARBA" id="ARBA00004236"/>
    </source>
</evidence>
<comment type="similarity">
    <text evidence="5">Belongs to the methyl-accepting chemotaxis (MCP) protein family.</text>
</comment>
<keyword evidence="12" id="KW-1185">Reference proteome</keyword>
<dbReference type="GO" id="GO:0007165">
    <property type="term" value="P:signal transduction"/>
    <property type="evidence" value="ECO:0007669"/>
    <property type="project" value="UniProtKB-KW"/>
</dbReference>
<evidence type="ECO:0000313" key="12">
    <source>
        <dbReference type="Proteomes" id="UP000316968"/>
    </source>
</evidence>
<feature type="domain" description="Methyl-accepting transducer" evidence="9">
    <location>
        <begin position="143"/>
        <end position="380"/>
    </location>
</feature>
<dbReference type="Pfam" id="PF00015">
    <property type="entry name" value="MCPsignal"/>
    <property type="match status" value="1"/>
</dbReference>
<dbReference type="GO" id="GO:0005886">
    <property type="term" value="C:plasma membrane"/>
    <property type="evidence" value="ECO:0007669"/>
    <property type="project" value="UniProtKB-SubCell"/>
</dbReference>
<organism evidence="11 12">
    <name type="scientific">Saccharibacillus brassicae</name>
    <dbReference type="NCBI Taxonomy" id="2583377"/>
    <lineage>
        <taxon>Bacteria</taxon>
        <taxon>Bacillati</taxon>
        <taxon>Bacillota</taxon>
        <taxon>Bacilli</taxon>
        <taxon>Bacillales</taxon>
        <taxon>Paenibacillaceae</taxon>
        <taxon>Saccharibacillus</taxon>
    </lineage>
</organism>
<evidence type="ECO:0000256" key="7">
    <source>
        <dbReference type="SAM" id="MobiDB-lite"/>
    </source>
</evidence>
<reference evidence="11 12" key="1">
    <citation type="submission" date="2019-06" db="EMBL/GenBank/DDBJ databases">
        <title>Saccharibacillus brassicae sp. nov., an endophytic bacterium isolated from Chinese cabbage seeds (Brassica pekinensis).</title>
        <authorList>
            <person name="Jiang L."/>
            <person name="Lee J."/>
            <person name="Kim S.W."/>
        </authorList>
    </citation>
    <scope>NUCLEOTIDE SEQUENCE [LARGE SCALE GENOMIC DNA]</scope>
    <source>
        <strain evidence="12">KCTC 43072 / ATSA2</strain>
    </source>
</reference>
<dbReference type="SMART" id="SM00283">
    <property type="entry name" value="MA"/>
    <property type="match status" value="1"/>
</dbReference>
<dbReference type="AlphaFoldDB" id="A0A4Y6UUX1"/>
<proteinExistence type="inferred from homology"/>
<keyword evidence="3 8" id="KW-0472">Membrane</keyword>
<accession>A0A4Y6UUX1</accession>
<keyword evidence="8" id="KW-0812">Transmembrane</keyword>
<dbReference type="PROSITE" id="PS50111">
    <property type="entry name" value="CHEMOTAXIS_TRANSDUC_2"/>
    <property type="match status" value="1"/>
</dbReference>
<keyword evidence="8" id="KW-1133">Transmembrane helix</keyword>
<feature type="region of interest" description="Disordered" evidence="7">
    <location>
        <begin position="448"/>
        <end position="468"/>
    </location>
</feature>
<dbReference type="CDD" id="cd06225">
    <property type="entry name" value="HAMP"/>
    <property type="match status" value="1"/>
</dbReference>
<dbReference type="Gene3D" id="1.10.287.950">
    <property type="entry name" value="Methyl-accepting chemotaxis protein"/>
    <property type="match status" value="1"/>
</dbReference>
<feature type="domain" description="HAMP" evidence="10">
    <location>
        <begin position="69"/>
        <end position="124"/>
    </location>
</feature>
<evidence type="ECO:0000256" key="4">
    <source>
        <dbReference type="ARBA" id="ARBA00023224"/>
    </source>
</evidence>
<evidence type="ECO:0000256" key="2">
    <source>
        <dbReference type="ARBA" id="ARBA00022475"/>
    </source>
</evidence>
<dbReference type="PANTHER" id="PTHR32089:SF112">
    <property type="entry name" value="LYSOZYME-LIKE PROTEIN-RELATED"/>
    <property type="match status" value="1"/>
</dbReference>
<evidence type="ECO:0000256" key="8">
    <source>
        <dbReference type="SAM" id="Phobius"/>
    </source>
</evidence>
<dbReference type="RefSeq" id="WP_141446562.1">
    <property type="nucleotide sequence ID" value="NZ_CP041217.1"/>
</dbReference>
<dbReference type="EMBL" id="CP041217">
    <property type="protein sequence ID" value="QDH20176.1"/>
    <property type="molecule type" value="Genomic_DNA"/>
</dbReference>
<dbReference type="InterPro" id="IPR003660">
    <property type="entry name" value="HAMP_dom"/>
</dbReference>
<gene>
    <name evidence="11" type="ORF">FFV09_04465</name>
</gene>
<dbReference type="Gene3D" id="6.10.340.10">
    <property type="match status" value="1"/>
</dbReference>
<dbReference type="Pfam" id="PF00672">
    <property type="entry name" value="HAMP"/>
    <property type="match status" value="1"/>
</dbReference>
<name>A0A4Y6UUX1_SACBS</name>
<dbReference type="PROSITE" id="PS50885">
    <property type="entry name" value="HAMP"/>
    <property type="match status" value="1"/>
</dbReference>
<feature type="transmembrane region" description="Helical" evidence="8">
    <location>
        <begin position="12"/>
        <end position="35"/>
    </location>
</feature>
<evidence type="ECO:0000259" key="10">
    <source>
        <dbReference type="PROSITE" id="PS50885"/>
    </source>
</evidence>
<evidence type="ECO:0000256" key="5">
    <source>
        <dbReference type="ARBA" id="ARBA00029447"/>
    </source>
</evidence>
<dbReference type="OrthoDB" id="9760371at2"/>
<sequence>MDNRLKMLFGSLLTRVLAAAVLGMLLPALLNVVLMSDFVQQANVWKVGPFVVSIAGFVISFVLLFFIVKGIVRPIRAAASQLDRMADGDFTQRLDEKDLRRTDETGTLVRAVDRMQTASYGMLSIVSREAAELKNATQIAQDKFVVMENGLREVSATTELMSAGMQQTAASAEEIDASTQEFERALGSIAKRAEEGAEEAGEVSARAMEIQENLAQAMEKTTKVYTEVKQGLDSALEESHSVNMIRTLADSILQIAQQTNLLALNASIEAARAGEAGKGFAVVADEIRKLADASKRSVEQIHGVTEKVVSSVDNLQRHSGRLLDLMTTEIAADYQMMQSNADSYLQDALNIENMVADFSATSEQLNASVQNLAKAISEIAAANGEAAEGTQTIFSQASDVLEASEEVVVQARRTGESSQRLDGIVNHFRFTHETQGSQPQLLQTDFPASADGSAGAQAARALPASRPA</sequence>
<evidence type="ECO:0000259" key="9">
    <source>
        <dbReference type="PROSITE" id="PS50111"/>
    </source>
</evidence>
<comment type="subcellular location">
    <subcellularLocation>
        <location evidence="1">Cell membrane</location>
    </subcellularLocation>
</comment>
<dbReference type="SUPFAM" id="SSF58104">
    <property type="entry name" value="Methyl-accepting chemotaxis protein (MCP) signaling domain"/>
    <property type="match status" value="1"/>
</dbReference>
<dbReference type="SMART" id="SM00304">
    <property type="entry name" value="HAMP"/>
    <property type="match status" value="1"/>
</dbReference>
<evidence type="ECO:0000256" key="3">
    <source>
        <dbReference type="ARBA" id="ARBA00023136"/>
    </source>
</evidence>
<feature type="transmembrane region" description="Helical" evidence="8">
    <location>
        <begin position="47"/>
        <end position="68"/>
    </location>
</feature>
<dbReference type="PANTHER" id="PTHR32089">
    <property type="entry name" value="METHYL-ACCEPTING CHEMOTAXIS PROTEIN MCPB"/>
    <property type="match status" value="1"/>
</dbReference>
<evidence type="ECO:0000313" key="11">
    <source>
        <dbReference type="EMBL" id="QDH20176.1"/>
    </source>
</evidence>
<dbReference type="Proteomes" id="UP000316968">
    <property type="component" value="Chromosome"/>
</dbReference>
<evidence type="ECO:0000256" key="6">
    <source>
        <dbReference type="PROSITE-ProRule" id="PRU00284"/>
    </source>
</evidence>
<protein>
    <submittedName>
        <fullName evidence="11">Methyl-accepting chemotaxis protein</fullName>
    </submittedName>
</protein>
<keyword evidence="2" id="KW-1003">Cell membrane</keyword>
<keyword evidence="4 6" id="KW-0807">Transducer</keyword>
<dbReference type="KEGG" id="saca:FFV09_04465"/>